<reference evidence="2 3" key="1">
    <citation type="submission" date="2008-05" db="EMBL/GenBank/DDBJ databases">
        <authorList>
            <person name="Scanlon M.A."/>
            <person name="Jacobs-Sera D."/>
            <person name="Hendrix R.W."/>
            <person name="Hatfull G.H."/>
        </authorList>
    </citation>
    <scope>NUCLEOTIDE SEQUENCE [LARGE SCALE GENOMIC DNA]</scope>
</reference>
<dbReference type="GeneID" id="6449974"/>
<dbReference type="KEGG" id="vg:6449974"/>
<organism evidence="2 3">
    <name type="scientific">Mycobacterium phage Nigel</name>
    <dbReference type="NCBI Taxonomy" id="543152"/>
    <lineage>
        <taxon>Viruses</taxon>
        <taxon>Duplodnaviria</taxon>
        <taxon>Heunggongvirae</taxon>
        <taxon>Uroviricota</taxon>
        <taxon>Caudoviricetes</taxon>
        <taxon>Bclasvirinae</taxon>
        <taxon>Coopervirus</taxon>
        <taxon>Coopervirus nigel</taxon>
    </lineage>
</organism>
<feature type="region of interest" description="Disordered" evidence="1">
    <location>
        <begin position="1"/>
        <end position="36"/>
    </location>
</feature>
<accession>B3VM10</accession>
<name>B3VM10_9CAUD</name>
<keyword evidence="3" id="KW-1185">Reference proteome</keyword>
<evidence type="ECO:0008006" key="4">
    <source>
        <dbReference type="Google" id="ProtNLM"/>
    </source>
</evidence>
<dbReference type="RefSeq" id="YP_002003920.1">
    <property type="nucleotide sequence ID" value="NC_011044.1"/>
</dbReference>
<gene>
    <name evidence="2" type="ORF">Nigel_81</name>
</gene>
<evidence type="ECO:0000313" key="2">
    <source>
        <dbReference type="EMBL" id="ACF05084.1"/>
    </source>
</evidence>
<sequence length="108" mass="11414">MGRKARPTTERRLAVGQPISTDPTRPVPGCGRKRVGGTNTAVRELVHAVIAVGGEVKPCRGHFKVYVQGVLTTTLPGTPSDTRALKNAIATLRRAGLPLTSKGRPDHG</sequence>
<protein>
    <recommendedName>
        <fullName evidence="4">HicA-like toxin</fullName>
    </recommendedName>
</protein>
<dbReference type="EMBL" id="EU770221">
    <property type="protein sequence ID" value="ACF05084.1"/>
    <property type="molecule type" value="Genomic_DNA"/>
</dbReference>
<evidence type="ECO:0000313" key="3">
    <source>
        <dbReference type="Proteomes" id="UP000000620"/>
    </source>
</evidence>
<proteinExistence type="predicted"/>
<evidence type="ECO:0000256" key="1">
    <source>
        <dbReference type="SAM" id="MobiDB-lite"/>
    </source>
</evidence>
<dbReference type="Proteomes" id="UP000000620">
    <property type="component" value="Segment"/>
</dbReference>
<dbReference type="OrthoDB" id="20387at10239"/>